<dbReference type="EMBL" id="NJHS01000013">
    <property type="protein sequence ID" value="PNK00231.1"/>
    <property type="molecule type" value="Genomic_DNA"/>
</dbReference>
<comment type="caution">
    <text evidence="1">The sequence shown here is derived from an EMBL/GenBank/DDBJ whole genome shotgun (WGS) entry which is preliminary data.</text>
</comment>
<gene>
    <name evidence="1" type="ORF">CEP15_04165</name>
</gene>
<dbReference type="Gene3D" id="3.30.190.10">
    <property type="entry name" value="Ribulose bisphosphate carboxylase, small subunit"/>
    <property type="match status" value="1"/>
</dbReference>
<sequence length="71" mass="7998">MESCLLERAGEYVRLVVIDPKLKRRVIETIIQRRSVKPTQSYTIVEEADQNQRASVSSAVQNQVSSSAFTS</sequence>
<keyword evidence="2" id="KW-1185">Reference proteome</keyword>
<name>A0ABX4WP12_9CYAN</name>
<protein>
    <submittedName>
        <fullName evidence="1">Uncharacterized protein</fullName>
    </submittedName>
</protein>
<dbReference type="InterPro" id="IPR036385">
    <property type="entry name" value="RuBisCO_ssu_sf"/>
</dbReference>
<accession>A0ABX4WP12</accession>
<dbReference type="Proteomes" id="UP000236284">
    <property type="component" value="Unassembled WGS sequence"/>
</dbReference>
<proteinExistence type="predicted"/>
<evidence type="ECO:0000313" key="1">
    <source>
        <dbReference type="EMBL" id="PNK00231.1"/>
    </source>
</evidence>
<reference evidence="1 2" key="1">
    <citation type="submission" date="2017-06" db="EMBL/GenBank/DDBJ databases">
        <title>Genome variation in co-occurring toxic Cylindrospermopsis raciborskii strains determines phenotypic plasticity.</title>
        <authorList>
            <person name="Willis A."/>
            <person name="Woodhouse J."/>
            <person name="Ongley S."/>
            <person name="Jex A."/>
            <person name="Burford M."/>
            <person name="Neilan B."/>
        </authorList>
    </citation>
    <scope>NUCLEOTIDE SEQUENCE [LARGE SCALE GENOMIC DNA]</scope>
    <source>
        <strain evidence="1 2">C07</strain>
    </source>
</reference>
<evidence type="ECO:0000313" key="2">
    <source>
        <dbReference type="Proteomes" id="UP000236284"/>
    </source>
</evidence>
<organism evidence="1 2">
    <name type="scientific">Cylindrospermopsis raciborskii C07</name>
    <dbReference type="NCBI Taxonomy" id="2014886"/>
    <lineage>
        <taxon>Bacteria</taxon>
        <taxon>Bacillati</taxon>
        <taxon>Cyanobacteriota</taxon>
        <taxon>Cyanophyceae</taxon>
        <taxon>Nostocales</taxon>
        <taxon>Aphanizomenonaceae</taxon>
        <taxon>Cylindrospermopsis</taxon>
    </lineage>
</organism>
<dbReference type="SUPFAM" id="SSF55239">
    <property type="entry name" value="RuBisCO, small subunit"/>
    <property type="match status" value="1"/>
</dbReference>